<dbReference type="AlphaFoldDB" id="A0A074XIE8"/>
<evidence type="ECO:0000313" key="1">
    <source>
        <dbReference type="EMBL" id="KEQ85280.1"/>
    </source>
</evidence>
<protein>
    <submittedName>
        <fullName evidence="1">Uncharacterized protein</fullName>
    </submittedName>
</protein>
<organism evidence="1 2">
    <name type="scientific">Aureobasidium pullulans EXF-150</name>
    <dbReference type="NCBI Taxonomy" id="1043002"/>
    <lineage>
        <taxon>Eukaryota</taxon>
        <taxon>Fungi</taxon>
        <taxon>Dikarya</taxon>
        <taxon>Ascomycota</taxon>
        <taxon>Pezizomycotina</taxon>
        <taxon>Dothideomycetes</taxon>
        <taxon>Dothideomycetidae</taxon>
        <taxon>Dothideales</taxon>
        <taxon>Saccotheciaceae</taxon>
        <taxon>Aureobasidium</taxon>
    </lineage>
</organism>
<evidence type="ECO:0000313" key="2">
    <source>
        <dbReference type="Proteomes" id="UP000030706"/>
    </source>
</evidence>
<keyword evidence="2" id="KW-1185">Reference proteome</keyword>
<sequence>MQRLCLRGPATRHRLPLVTQHEWSQEQVTRDGTEMGGLDSVPLGACALCSVPHGRGVQPLSAIAVWVVACASVGTSGRLRHKLPPHRGVSV</sequence>
<gene>
    <name evidence="1" type="ORF">M438DRAFT_193000</name>
</gene>
<dbReference type="HOGENOM" id="CLU_2426658_0_0_1"/>
<dbReference type="Proteomes" id="UP000030706">
    <property type="component" value="Unassembled WGS sequence"/>
</dbReference>
<dbReference type="RefSeq" id="XP_029761467.1">
    <property type="nucleotide sequence ID" value="XM_029899269.1"/>
</dbReference>
<proteinExistence type="predicted"/>
<accession>A0A074XIE8</accession>
<dbReference type="EMBL" id="KL584980">
    <property type="protein sequence ID" value="KEQ85280.1"/>
    <property type="molecule type" value="Genomic_DNA"/>
</dbReference>
<dbReference type="GeneID" id="40741575"/>
<reference evidence="1 2" key="1">
    <citation type="journal article" date="2014" name="BMC Genomics">
        <title>Genome sequencing of four Aureobasidium pullulans varieties: biotechnological potential, stress tolerance, and description of new species.</title>
        <authorList>
            <person name="Gostin Ar C."/>
            <person name="Ohm R.A."/>
            <person name="Kogej T."/>
            <person name="Sonjak S."/>
            <person name="Turk M."/>
            <person name="Zajc J."/>
            <person name="Zalar P."/>
            <person name="Grube M."/>
            <person name="Sun H."/>
            <person name="Han J."/>
            <person name="Sharma A."/>
            <person name="Chiniquy J."/>
            <person name="Ngan C.Y."/>
            <person name="Lipzen A."/>
            <person name="Barry K."/>
            <person name="Grigoriev I.V."/>
            <person name="Gunde-Cimerman N."/>
        </authorList>
    </citation>
    <scope>NUCLEOTIDE SEQUENCE [LARGE SCALE GENOMIC DNA]</scope>
    <source>
        <strain evidence="1 2">EXF-150</strain>
    </source>
</reference>
<name>A0A074XIE8_AURPU</name>